<organism evidence="1 2">
    <name type="scientific">Dacryopinax primogenitus (strain DJM 731)</name>
    <name type="common">Brown rot fungus</name>
    <dbReference type="NCBI Taxonomy" id="1858805"/>
    <lineage>
        <taxon>Eukaryota</taxon>
        <taxon>Fungi</taxon>
        <taxon>Dikarya</taxon>
        <taxon>Basidiomycota</taxon>
        <taxon>Agaricomycotina</taxon>
        <taxon>Dacrymycetes</taxon>
        <taxon>Dacrymycetales</taxon>
        <taxon>Dacrymycetaceae</taxon>
        <taxon>Dacryopinax</taxon>
    </lineage>
</organism>
<dbReference type="HOGENOM" id="CLU_2183852_0_0_1"/>
<proteinExistence type="predicted"/>
<dbReference type="AlphaFoldDB" id="M5G445"/>
<name>M5G445_DACPD</name>
<accession>M5G445</accession>
<gene>
    <name evidence="1" type="ORF">DACRYDRAFT_54328</name>
</gene>
<dbReference type="Gene3D" id="3.60.130.30">
    <property type="match status" value="1"/>
</dbReference>
<reference evidence="1 2" key="1">
    <citation type="journal article" date="2012" name="Science">
        <title>The Paleozoic origin of enzymatic lignin decomposition reconstructed from 31 fungal genomes.</title>
        <authorList>
            <person name="Floudas D."/>
            <person name="Binder M."/>
            <person name="Riley R."/>
            <person name="Barry K."/>
            <person name="Blanchette R.A."/>
            <person name="Henrissat B."/>
            <person name="Martinez A.T."/>
            <person name="Otillar R."/>
            <person name="Spatafora J.W."/>
            <person name="Yadav J.S."/>
            <person name="Aerts A."/>
            <person name="Benoit I."/>
            <person name="Boyd A."/>
            <person name="Carlson A."/>
            <person name="Copeland A."/>
            <person name="Coutinho P.M."/>
            <person name="de Vries R.P."/>
            <person name="Ferreira P."/>
            <person name="Findley K."/>
            <person name="Foster B."/>
            <person name="Gaskell J."/>
            <person name="Glotzer D."/>
            <person name="Gorecki P."/>
            <person name="Heitman J."/>
            <person name="Hesse C."/>
            <person name="Hori C."/>
            <person name="Igarashi K."/>
            <person name="Jurgens J.A."/>
            <person name="Kallen N."/>
            <person name="Kersten P."/>
            <person name="Kohler A."/>
            <person name="Kuees U."/>
            <person name="Kumar T.K.A."/>
            <person name="Kuo A."/>
            <person name="LaButti K."/>
            <person name="Larrondo L.F."/>
            <person name="Lindquist E."/>
            <person name="Ling A."/>
            <person name="Lombard V."/>
            <person name="Lucas S."/>
            <person name="Lundell T."/>
            <person name="Martin R."/>
            <person name="McLaughlin D.J."/>
            <person name="Morgenstern I."/>
            <person name="Morin E."/>
            <person name="Murat C."/>
            <person name="Nagy L.G."/>
            <person name="Nolan M."/>
            <person name="Ohm R.A."/>
            <person name="Patyshakuliyeva A."/>
            <person name="Rokas A."/>
            <person name="Ruiz-Duenas F.J."/>
            <person name="Sabat G."/>
            <person name="Salamov A."/>
            <person name="Samejima M."/>
            <person name="Schmutz J."/>
            <person name="Slot J.C."/>
            <person name="St John F."/>
            <person name="Stenlid J."/>
            <person name="Sun H."/>
            <person name="Sun S."/>
            <person name="Syed K."/>
            <person name="Tsang A."/>
            <person name="Wiebenga A."/>
            <person name="Young D."/>
            <person name="Pisabarro A."/>
            <person name="Eastwood D.C."/>
            <person name="Martin F."/>
            <person name="Cullen D."/>
            <person name="Grigoriev I.V."/>
            <person name="Hibbett D.S."/>
        </authorList>
    </citation>
    <scope>NUCLEOTIDE SEQUENCE [LARGE SCALE GENOMIC DNA]</scope>
    <source>
        <strain evidence="1 2">DJM-731 SS1</strain>
    </source>
</reference>
<dbReference type="GeneID" id="63690305"/>
<evidence type="ECO:0000313" key="2">
    <source>
        <dbReference type="Proteomes" id="UP000030653"/>
    </source>
</evidence>
<dbReference type="OrthoDB" id="3249298at2759"/>
<dbReference type="EMBL" id="JH795866">
    <property type="protein sequence ID" value="EJU00607.1"/>
    <property type="molecule type" value="Genomic_DNA"/>
</dbReference>
<keyword evidence="2" id="KW-1185">Reference proteome</keyword>
<protein>
    <submittedName>
        <fullName evidence="1">Uncharacterized protein</fullName>
    </submittedName>
</protein>
<sequence>LADTLAVRPQLQQCAWHMLAFREGHAPVPHINLNDDGNQYSILFVLGNFTTAYLVLPQLGIQIPLHPGQLLFINTRHLAHHTTYFRGTRYVFSGLMDANLCKDYRKTVA</sequence>
<feature type="non-terminal residue" evidence="1">
    <location>
        <position position="1"/>
    </location>
</feature>
<dbReference type="Proteomes" id="UP000030653">
    <property type="component" value="Unassembled WGS sequence"/>
</dbReference>
<dbReference type="STRING" id="1858805.M5G445"/>
<dbReference type="RefSeq" id="XP_040627504.1">
    <property type="nucleotide sequence ID" value="XM_040775243.1"/>
</dbReference>
<evidence type="ECO:0000313" key="1">
    <source>
        <dbReference type="EMBL" id="EJU00607.1"/>
    </source>
</evidence>